<sequence length="204" mass="23361">MDLIQLQKIHAINKAKKQQRLGKIFLYSITALTFSLFCSSVLWFPDVTSSMKLFTFDFVPKISAVLFSPKSIFIVGNLIIVVLVGESKFFASSSPPASDVYYNEYINRKKSLQTSSALEEKKVKKMEKPVKEKPIKLSEDRRIVVRRELNERSLKAVEKERVYLDGEEEGLSLPTEELNKRAEDFIARVNRQFMLEARAVVCCG</sequence>
<dbReference type="AlphaFoldDB" id="A0A9Q0JIP8"/>
<feature type="transmembrane region" description="Helical" evidence="1">
    <location>
        <begin position="24"/>
        <end position="44"/>
    </location>
</feature>
<evidence type="ECO:0000313" key="3">
    <source>
        <dbReference type="EMBL" id="KAJ4843089.1"/>
    </source>
</evidence>
<keyword evidence="1" id="KW-0472">Membrane</keyword>
<feature type="domain" description="DUF4408" evidence="2">
    <location>
        <begin position="49"/>
        <end position="89"/>
    </location>
</feature>
<reference evidence="3" key="1">
    <citation type="submission" date="2022-02" db="EMBL/GenBank/DDBJ databases">
        <authorList>
            <person name="Henning P.M."/>
            <person name="McCubbin A.G."/>
            <person name="Shore J.S."/>
        </authorList>
    </citation>
    <scope>NUCLEOTIDE SEQUENCE</scope>
    <source>
        <strain evidence="3">F60SS</strain>
        <tissue evidence="3">Leaves</tissue>
    </source>
</reference>
<dbReference type="PANTHER" id="PTHR35762">
    <property type="entry name" value="TRANSMEMBRANE PROTEIN"/>
    <property type="match status" value="1"/>
</dbReference>
<evidence type="ECO:0000256" key="1">
    <source>
        <dbReference type="SAM" id="Phobius"/>
    </source>
</evidence>
<name>A0A9Q0JIP8_9ROSI</name>
<dbReference type="EMBL" id="JAKUCV010002319">
    <property type="protein sequence ID" value="KAJ4843089.1"/>
    <property type="molecule type" value="Genomic_DNA"/>
</dbReference>
<dbReference type="InterPro" id="IPR025520">
    <property type="entry name" value="DUF4408"/>
</dbReference>
<proteinExistence type="predicted"/>
<organism evidence="3 4">
    <name type="scientific">Turnera subulata</name>
    <dbReference type="NCBI Taxonomy" id="218843"/>
    <lineage>
        <taxon>Eukaryota</taxon>
        <taxon>Viridiplantae</taxon>
        <taxon>Streptophyta</taxon>
        <taxon>Embryophyta</taxon>
        <taxon>Tracheophyta</taxon>
        <taxon>Spermatophyta</taxon>
        <taxon>Magnoliopsida</taxon>
        <taxon>eudicotyledons</taxon>
        <taxon>Gunneridae</taxon>
        <taxon>Pentapetalae</taxon>
        <taxon>rosids</taxon>
        <taxon>fabids</taxon>
        <taxon>Malpighiales</taxon>
        <taxon>Passifloraceae</taxon>
        <taxon>Turnera</taxon>
    </lineage>
</organism>
<gene>
    <name evidence="3" type="ORF">Tsubulata_019152</name>
</gene>
<evidence type="ECO:0000259" key="2">
    <source>
        <dbReference type="Pfam" id="PF14364"/>
    </source>
</evidence>
<protein>
    <recommendedName>
        <fullName evidence="2">DUF4408 domain-containing protein</fullName>
    </recommendedName>
</protein>
<feature type="transmembrane region" description="Helical" evidence="1">
    <location>
        <begin position="64"/>
        <end position="84"/>
    </location>
</feature>
<keyword evidence="4" id="KW-1185">Reference proteome</keyword>
<dbReference type="Pfam" id="PF05553">
    <property type="entry name" value="DUF761"/>
    <property type="match status" value="1"/>
</dbReference>
<keyword evidence="1" id="KW-1133">Transmembrane helix</keyword>
<dbReference type="Pfam" id="PF14364">
    <property type="entry name" value="DUF4408"/>
    <property type="match status" value="1"/>
</dbReference>
<dbReference type="OrthoDB" id="781735at2759"/>
<comment type="caution">
    <text evidence="3">The sequence shown here is derived from an EMBL/GenBank/DDBJ whole genome shotgun (WGS) entry which is preliminary data.</text>
</comment>
<reference evidence="3" key="2">
    <citation type="journal article" date="2023" name="Plants (Basel)">
        <title>Annotation of the Turnera subulata (Passifloraceae) Draft Genome Reveals the S-Locus Evolved after the Divergence of Turneroideae from Passifloroideae in a Stepwise Manner.</title>
        <authorList>
            <person name="Henning P.M."/>
            <person name="Roalson E.H."/>
            <person name="Mir W."/>
            <person name="McCubbin A.G."/>
            <person name="Shore J.S."/>
        </authorList>
    </citation>
    <scope>NUCLEOTIDE SEQUENCE</scope>
    <source>
        <strain evidence="3">F60SS</strain>
    </source>
</reference>
<keyword evidence="1" id="KW-0812">Transmembrane</keyword>
<dbReference type="PANTHER" id="PTHR35762:SF2">
    <property type="entry name" value="TRANSMEMBRANE PROTEIN"/>
    <property type="match status" value="1"/>
</dbReference>
<dbReference type="Proteomes" id="UP001141552">
    <property type="component" value="Unassembled WGS sequence"/>
</dbReference>
<accession>A0A9Q0JIP8</accession>
<dbReference type="InterPro" id="IPR008480">
    <property type="entry name" value="DUF761_pln"/>
</dbReference>
<evidence type="ECO:0000313" key="4">
    <source>
        <dbReference type="Proteomes" id="UP001141552"/>
    </source>
</evidence>